<organism evidence="1 2">
    <name type="scientific">Marivirga sericea</name>
    <dbReference type="NCBI Taxonomy" id="1028"/>
    <lineage>
        <taxon>Bacteria</taxon>
        <taxon>Pseudomonadati</taxon>
        <taxon>Bacteroidota</taxon>
        <taxon>Cytophagia</taxon>
        <taxon>Cytophagales</taxon>
        <taxon>Marivirgaceae</taxon>
        <taxon>Marivirga</taxon>
    </lineage>
</organism>
<proteinExistence type="predicted"/>
<protein>
    <submittedName>
        <fullName evidence="1">Uncharacterized protein</fullName>
    </submittedName>
</protein>
<name>A0A1X7LHN6_9BACT</name>
<keyword evidence="2" id="KW-1185">Reference proteome</keyword>
<accession>A0A1X7LHN6</accession>
<dbReference type="EMBL" id="FXAW01000012">
    <property type="protein sequence ID" value="SMG52782.1"/>
    <property type="molecule type" value="Genomic_DNA"/>
</dbReference>
<gene>
    <name evidence="1" type="ORF">SAMN05661096_04007</name>
</gene>
<sequence>MGLLYFKYMYEDAELAYAPKANYQNTFDHITQAFYCNYLIENYSYFI</sequence>
<evidence type="ECO:0000313" key="1">
    <source>
        <dbReference type="EMBL" id="SMG52782.1"/>
    </source>
</evidence>
<evidence type="ECO:0000313" key="2">
    <source>
        <dbReference type="Proteomes" id="UP000193804"/>
    </source>
</evidence>
<dbReference type="Proteomes" id="UP000193804">
    <property type="component" value="Unassembled WGS sequence"/>
</dbReference>
<dbReference type="AlphaFoldDB" id="A0A1X7LHN6"/>
<reference evidence="2" key="1">
    <citation type="submission" date="2017-04" db="EMBL/GenBank/DDBJ databases">
        <authorList>
            <person name="Varghese N."/>
            <person name="Submissions S."/>
        </authorList>
    </citation>
    <scope>NUCLEOTIDE SEQUENCE [LARGE SCALE GENOMIC DNA]</scope>
    <source>
        <strain evidence="2">DSM 4125</strain>
    </source>
</reference>
<dbReference type="STRING" id="1028.SAMN05661096_04007"/>